<gene>
    <name evidence="2" type="ORF">J2S45_002057</name>
</gene>
<keyword evidence="1" id="KW-0732">Signal</keyword>
<sequence length="144" mass="15234">MTIATLTTMVAIAMAAPFAGINQDTSADQSQDLQQSTVLQDASAYSPKLNEESLRPEWPELVTTPLSSMKPTTEGGGIIIKNYPRVTAKQGCWQARLGNLIWSIGWEGLVCIPFSVATGPVGSLACGAVGSVASIYIPFNSVCR</sequence>
<accession>A0ABT9PKW6</accession>
<proteinExistence type="predicted"/>
<reference evidence="2 3" key="1">
    <citation type="submission" date="2023-07" db="EMBL/GenBank/DDBJ databases">
        <title>Sequencing the genomes of 1000 actinobacteria strains.</title>
        <authorList>
            <person name="Klenk H.-P."/>
        </authorList>
    </citation>
    <scope>NUCLEOTIDE SEQUENCE [LARGE SCALE GENOMIC DNA]</scope>
    <source>
        <strain evidence="2 3">DSM 19515</strain>
    </source>
</reference>
<organism evidence="2 3">
    <name type="scientific">Trueperella abortisuis</name>
    <dbReference type="NCBI Taxonomy" id="445930"/>
    <lineage>
        <taxon>Bacteria</taxon>
        <taxon>Bacillati</taxon>
        <taxon>Actinomycetota</taxon>
        <taxon>Actinomycetes</taxon>
        <taxon>Actinomycetales</taxon>
        <taxon>Actinomycetaceae</taxon>
        <taxon>Trueperella</taxon>
    </lineage>
</organism>
<comment type="caution">
    <text evidence="2">The sequence shown here is derived from an EMBL/GenBank/DDBJ whole genome shotgun (WGS) entry which is preliminary data.</text>
</comment>
<evidence type="ECO:0000313" key="3">
    <source>
        <dbReference type="Proteomes" id="UP001230145"/>
    </source>
</evidence>
<evidence type="ECO:0000313" key="2">
    <source>
        <dbReference type="EMBL" id="MDP9833378.1"/>
    </source>
</evidence>
<dbReference type="Proteomes" id="UP001230145">
    <property type="component" value="Unassembled WGS sequence"/>
</dbReference>
<dbReference type="RefSeq" id="WP_307635350.1">
    <property type="nucleotide sequence ID" value="NZ_JAUSQL010000001.1"/>
</dbReference>
<feature type="chain" id="PRO_5045842136" evidence="1">
    <location>
        <begin position="20"/>
        <end position="144"/>
    </location>
</feature>
<feature type="signal peptide" evidence="1">
    <location>
        <begin position="1"/>
        <end position="19"/>
    </location>
</feature>
<protein>
    <submittedName>
        <fullName evidence="2">Uncharacterized protein</fullName>
    </submittedName>
</protein>
<keyword evidence="3" id="KW-1185">Reference proteome</keyword>
<name>A0ABT9PKW6_9ACTO</name>
<evidence type="ECO:0000256" key="1">
    <source>
        <dbReference type="SAM" id="SignalP"/>
    </source>
</evidence>
<dbReference type="EMBL" id="JAUSQL010000001">
    <property type="protein sequence ID" value="MDP9833378.1"/>
    <property type="molecule type" value="Genomic_DNA"/>
</dbReference>